<keyword evidence="7" id="KW-1185">Reference proteome</keyword>
<feature type="transmembrane region" description="Helical" evidence="4">
    <location>
        <begin position="83"/>
        <end position="103"/>
    </location>
</feature>
<dbReference type="Gene3D" id="1.20.1250.20">
    <property type="entry name" value="MFS general substrate transporter like domains"/>
    <property type="match status" value="1"/>
</dbReference>
<dbReference type="InterPro" id="IPR036259">
    <property type="entry name" value="MFS_trans_sf"/>
</dbReference>
<name>A0ABV2H6P9_9HYPH</name>
<dbReference type="InterPro" id="IPR020846">
    <property type="entry name" value="MFS_dom"/>
</dbReference>
<evidence type="ECO:0000313" key="7">
    <source>
        <dbReference type="Proteomes" id="UP001549031"/>
    </source>
</evidence>
<accession>A0ABV2H6P9</accession>
<dbReference type="Pfam" id="PF07690">
    <property type="entry name" value="MFS_1"/>
    <property type="match status" value="1"/>
</dbReference>
<evidence type="ECO:0000256" key="1">
    <source>
        <dbReference type="ARBA" id="ARBA00022692"/>
    </source>
</evidence>
<evidence type="ECO:0000256" key="4">
    <source>
        <dbReference type="SAM" id="Phobius"/>
    </source>
</evidence>
<keyword evidence="1 4" id="KW-0812">Transmembrane</keyword>
<evidence type="ECO:0000256" key="2">
    <source>
        <dbReference type="ARBA" id="ARBA00022989"/>
    </source>
</evidence>
<keyword evidence="2 4" id="KW-1133">Transmembrane helix</keyword>
<sequence length="114" mass="11784">MAVADLAFRAAAPGPAVFSLGIALASASEGFAWTPFNSMTEQAVPEQYQKRVLSVVSTGTTFGIILAGLLAMAIASAGLSWRTAWWAFAALAPIALILPALLLSKQDSLSMEAG</sequence>
<dbReference type="SUPFAM" id="SSF103473">
    <property type="entry name" value="MFS general substrate transporter"/>
    <property type="match status" value="1"/>
</dbReference>
<reference evidence="6 7" key="1">
    <citation type="submission" date="2024-06" db="EMBL/GenBank/DDBJ databases">
        <title>Genomic Encyclopedia of Type Strains, Phase IV (KMG-IV): sequencing the most valuable type-strain genomes for metagenomic binning, comparative biology and taxonomic classification.</title>
        <authorList>
            <person name="Goeker M."/>
        </authorList>
    </citation>
    <scope>NUCLEOTIDE SEQUENCE [LARGE SCALE GENOMIC DNA]</scope>
    <source>
        <strain evidence="6 7">DSM 105042</strain>
    </source>
</reference>
<feature type="domain" description="Major facilitator superfamily (MFS) profile" evidence="5">
    <location>
        <begin position="1"/>
        <end position="114"/>
    </location>
</feature>
<dbReference type="Proteomes" id="UP001549031">
    <property type="component" value="Unassembled WGS sequence"/>
</dbReference>
<keyword evidence="3 4" id="KW-0472">Membrane</keyword>
<dbReference type="PROSITE" id="PS50850">
    <property type="entry name" value="MFS"/>
    <property type="match status" value="1"/>
</dbReference>
<comment type="caution">
    <text evidence="6">The sequence shown here is derived from an EMBL/GenBank/DDBJ whole genome shotgun (WGS) entry which is preliminary data.</text>
</comment>
<evidence type="ECO:0000313" key="6">
    <source>
        <dbReference type="EMBL" id="MET3586226.1"/>
    </source>
</evidence>
<proteinExistence type="predicted"/>
<evidence type="ECO:0000256" key="3">
    <source>
        <dbReference type="ARBA" id="ARBA00023136"/>
    </source>
</evidence>
<organism evidence="6 7">
    <name type="scientific">Pseudorhizobium tarimense</name>
    <dbReference type="NCBI Taxonomy" id="1079109"/>
    <lineage>
        <taxon>Bacteria</taxon>
        <taxon>Pseudomonadati</taxon>
        <taxon>Pseudomonadota</taxon>
        <taxon>Alphaproteobacteria</taxon>
        <taxon>Hyphomicrobiales</taxon>
        <taxon>Rhizobiaceae</taxon>
        <taxon>Rhizobium/Agrobacterium group</taxon>
        <taxon>Pseudorhizobium</taxon>
    </lineage>
</organism>
<dbReference type="EMBL" id="JBEPLJ010000008">
    <property type="protein sequence ID" value="MET3586226.1"/>
    <property type="molecule type" value="Genomic_DNA"/>
</dbReference>
<protein>
    <submittedName>
        <fullName evidence="6">MFS family arabinose efflux permease</fullName>
    </submittedName>
</protein>
<evidence type="ECO:0000259" key="5">
    <source>
        <dbReference type="PROSITE" id="PS50850"/>
    </source>
</evidence>
<feature type="transmembrane region" description="Helical" evidence="4">
    <location>
        <begin position="52"/>
        <end position="77"/>
    </location>
</feature>
<dbReference type="InterPro" id="IPR011701">
    <property type="entry name" value="MFS"/>
</dbReference>
<gene>
    <name evidence="6" type="ORF">ABID21_002343</name>
</gene>